<dbReference type="KEGG" id="clk:CGC53_00780"/>
<keyword evidence="11" id="KW-0456">Lyase</keyword>
<dbReference type="AlphaFoldDB" id="A0A250F786"/>
<feature type="domain" description="Radical SAM core" evidence="13">
    <location>
        <begin position="8"/>
        <end position="221"/>
    </location>
</feature>
<dbReference type="PROSITE" id="PS51918">
    <property type="entry name" value="RADICAL_SAM"/>
    <property type="match status" value="1"/>
</dbReference>
<keyword evidence="3" id="KW-0004">4Fe-4S</keyword>
<dbReference type="UniPathway" id="UPA00344"/>
<dbReference type="SFLD" id="SFLDS00029">
    <property type="entry name" value="Radical_SAM"/>
    <property type="match status" value="1"/>
</dbReference>
<organism evidence="14 15">
    <name type="scientific">Capnocytophaga leadbetteri</name>
    <dbReference type="NCBI Taxonomy" id="327575"/>
    <lineage>
        <taxon>Bacteria</taxon>
        <taxon>Pseudomonadati</taxon>
        <taxon>Bacteroidota</taxon>
        <taxon>Flavobacteriia</taxon>
        <taxon>Flavobacteriales</taxon>
        <taxon>Flavobacteriaceae</taxon>
        <taxon>Capnocytophaga</taxon>
    </lineage>
</organism>
<protein>
    <recommendedName>
        <fullName evidence="2">GTP 3',8-cyclase</fullName>
        <ecNumber evidence="2">4.1.99.22</ecNumber>
    </recommendedName>
</protein>
<keyword evidence="9" id="KW-0342">GTP-binding</keyword>
<dbReference type="GO" id="GO:0005525">
    <property type="term" value="F:GTP binding"/>
    <property type="evidence" value="ECO:0007669"/>
    <property type="project" value="UniProtKB-KW"/>
</dbReference>
<dbReference type="InterPro" id="IPR007197">
    <property type="entry name" value="rSAM"/>
</dbReference>
<keyword evidence="10" id="KW-0501">Molybdenum cofactor biosynthesis</keyword>
<dbReference type="EC" id="4.1.99.22" evidence="2"/>
<dbReference type="PANTHER" id="PTHR22960">
    <property type="entry name" value="MOLYBDOPTERIN COFACTOR SYNTHESIS PROTEIN A"/>
    <property type="match status" value="1"/>
</dbReference>
<dbReference type="GO" id="GO:0061798">
    <property type="term" value="F:GTP 3',8'-cyclase activity"/>
    <property type="evidence" value="ECO:0007669"/>
    <property type="project" value="UniProtKB-EC"/>
</dbReference>
<comment type="cofactor">
    <cofactor evidence="1">
        <name>[4Fe-4S] cluster</name>
        <dbReference type="ChEBI" id="CHEBI:49883"/>
    </cofactor>
</comment>
<name>A0A250F786_9FLAO</name>
<dbReference type="Pfam" id="PF06463">
    <property type="entry name" value="Mob_synth_C"/>
    <property type="match status" value="1"/>
</dbReference>
<evidence type="ECO:0000256" key="3">
    <source>
        <dbReference type="ARBA" id="ARBA00022485"/>
    </source>
</evidence>
<evidence type="ECO:0000256" key="7">
    <source>
        <dbReference type="ARBA" id="ARBA00023004"/>
    </source>
</evidence>
<evidence type="ECO:0000256" key="12">
    <source>
        <dbReference type="ARBA" id="ARBA00048697"/>
    </source>
</evidence>
<dbReference type="NCBIfam" id="TIGR02666">
    <property type="entry name" value="moaA"/>
    <property type="match status" value="1"/>
</dbReference>
<dbReference type="Proteomes" id="UP000217276">
    <property type="component" value="Chromosome"/>
</dbReference>
<keyword evidence="6" id="KW-0547">Nucleotide-binding</keyword>
<dbReference type="CDD" id="cd21117">
    <property type="entry name" value="Twitch_MoaA"/>
    <property type="match status" value="1"/>
</dbReference>
<dbReference type="InterPro" id="IPR013483">
    <property type="entry name" value="MoaA"/>
</dbReference>
<keyword evidence="7" id="KW-0408">Iron</keyword>
<dbReference type="GO" id="GO:0006777">
    <property type="term" value="P:Mo-molybdopterin cofactor biosynthetic process"/>
    <property type="evidence" value="ECO:0007669"/>
    <property type="project" value="UniProtKB-KW"/>
</dbReference>
<dbReference type="InterPro" id="IPR000385">
    <property type="entry name" value="MoaA_NifB_PqqE_Fe-S-bd_CS"/>
</dbReference>
<dbReference type="SFLD" id="SFLDG01067">
    <property type="entry name" value="SPASM/twitch_domain_containing"/>
    <property type="match status" value="1"/>
</dbReference>
<evidence type="ECO:0000256" key="4">
    <source>
        <dbReference type="ARBA" id="ARBA00022691"/>
    </source>
</evidence>
<accession>A0A250F786</accession>
<comment type="catalytic activity">
    <reaction evidence="12">
        <text>GTP + AH2 + S-adenosyl-L-methionine = (8S)-3',8-cyclo-7,8-dihydroguanosine 5'-triphosphate + 5'-deoxyadenosine + L-methionine + A + H(+)</text>
        <dbReference type="Rhea" id="RHEA:49576"/>
        <dbReference type="ChEBI" id="CHEBI:13193"/>
        <dbReference type="ChEBI" id="CHEBI:15378"/>
        <dbReference type="ChEBI" id="CHEBI:17319"/>
        <dbReference type="ChEBI" id="CHEBI:17499"/>
        <dbReference type="ChEBI" id="CHEBI:37565"/>
        <dbReference type="ChEBI" id="CHEBI:57844"/>
        <dbReference type="ChEBI" id="CHEBI:59789"/>
        <dbReference type="ChEBI" id="CHEBI:131766"/>
        <dbReference type="EC" id="4.1.99.22"/>
    </reaction>
</comment>
<dbReference type="SFLD" id="SFLDG01386">
    <property type="entry name" value="main_SPASM_domain-containing"/>
    <property type="match status" value="1"/>
</dbReference>
<keyword evidence="5" id="KW-0479">Metal-binding</keyword>
<keyword evidence="4" id="KW-0949">S-adenosyl-L-methionine</keyword>
<dbReference type="CDD" id="cd01335">
    <property type="entry name" value="Radical_SAM"/>
    <property type="match status" value="1"/>
</dbReference>
<dbReference type="GO" id="GO:0051539">
    <property type="term" value="F:4 iron, 4 sulfur cluster binding"/>
    <property type="evidence" value="ECO:0007669"/>
    <property type="project" value="UniProtKB-KW"/>
</dbReference>
<proteinExistence type="predicted"/>
<dbReference type="Pfam" id="PF04055">
    <property type="entry name" value="Radical_SAM"/>
    <property type="match status" value="1"/>
</dbReference>
<dbReference type="InterPro" id="IPR013785">
    <property type="entry name" value="Aldolase_TIM"/>
</dbReference>
<dbReference type="InterPro" id="IPR006638">
    <property type="entry name" value="Elp3/MiaA/NifB-like_rSAM"/>
</dbReference>
<dbReference type="PROSITE" id="PS01305">
    <property type="entry name" value="MOAA_NIFB_PQQE"/>
    <property type="match status" value="1"/>
</dbReference>
<dbReference type="RefSeq" id="WP_095912926.1">
    <property type="nucleotide sequence ID" value="NZ_CAUUPF010000001.1"/>
</dbReference>
<evidence type="ECO:0000256" key="9">
    <source>
        <dbReference type="ARBA" id="ARBA00023134"/>
    </source>
</evidence>
<dbReference type="GO" id="GO:0046872">
    <property type="term" value="F:metal ion binding"/>
    <property type="evidence" value="ECO:0007669"/>
    <property type="project" value="UniProtKB-KW"/>
</dbReference>
<dbReference type="SMART" id="SM00729">
    <property type="entry name" value="Elp3"/>
    <property type="match status" value="1"/>
</dbReference>
<dbReference type="PANTHER" id="PTHR22960:SF0">
    <property type="entry name" value="MOLYBDENUM COFACTOR BIOSYNTHESIS PROTEIN 1"/>
    <property type="match status" value="1"/>
</dbReference>
<dbReference type="SFLD" id="SFLDG01383">
    <property type="entry name" value="cyclic_pyranopterin_phosphate"/>
    <property type="match status" value="1"/>
</dbReference>
<keyword evidence="8" id="KW-0411">Iron-sulfur</keyword>
<dbReference type="EMBL" id="CP022384">
    <property type="protein sequence ID" value="ATA80993.1"/>
    <property type="molecule type" value="Genomic_DNA"/>
</dbReference>
<evidence type="ECO:0000256" key="1">
    <source>
        <dbReference type="ARBA" id="ARBA00001966"/>
    </source>
</evidence>
<evidence type="ECO:0000313" key="15">
    <source>
        <dbReference type="Proteomes" id="UP000217276"/>
    </source>
</evidence>
<dbReference type="InterPro" id="IPR050105">
    <property type="entry name" value="MoCo_biosynth_MoaA/MoaC"/>
</dbReference>
<dbReference type="SUPFAM" id="SSF102114">
    <property type="entry name" value="Radical SAM enzymes"/>
    <property type="match status" value="1"/>
</dbReference>
<evidence type="ECO:0000256" key="11">
    <source>
        <dbReference type="ARBA" id="ARBA00023239"/>
    </source>
</evidence>
<dbReference type="Gene3D" id="3.20.20.70">
    <property type="entry name" value="Aldolase class I"/>
    <property type="match status" value="1"/>
</dbReference>
<dbReference type="InterPro" id="IPR040064">
    <property type="entry name" value="MoaA-like"/>
</dbReference>
<sequence>MSTNLTDAFGRKHTYLRLSITDSCNFRCLYCMPNEPFTSSPSSKLMNSDEIFGISKIFVEQFGINKIRITGGEPLVRQDFDEIIQKLATLNISLGVTTNGVLLDRYFNLLKVHNVQHLNISIDSLDEERFKQITKRDLLPQVWENIMHSIDLGFKVKLNAVIMRGVNDDELLPLVALSHRYPIEMRFIEFMPFYGNTWERGKVISVNEMLNIIAKEYSYIKLVDEKHDTSRKYRLTEDSKGIFGFISTMSNAFCGGCNRIRLTSDGKMKNCLFGAEEFDLLNLYRQGKDISSLIKEGVWRKHKEKGGQFTEINTVDSQKMVNRSMIKIGG</sequence>
<keyword evidence="15" id="KW-1185">Reference proteome</keyword>
<dbReference type="InterPro" id="IPR058240">
    <property type="entry name" value="rSAM_sf"/>
</dbReference>
<dbReference type="InterPro" id="IPR010505">
    <property type="entry name" value="MoaA_twitch"/>
</dbReference>
<evidence type="ECO:0000256" key="2">
    <source>
        <dbReference type="ARBA" id="ARBA00012167"/>
    </source>
</evidence>
<evidence type="ECO:0000256" key="5">
    <source>
        <dbReference type="ARBA" id="ARBA00022723"/>
    </source>
</evidence>
<evidence type="ECO:0000259" key="13">
    <source>
        <dbReference type="PROSITE" id="PS51918"/>
    </source>
</evidence>
<evidence type="ECO:0000256" key="8">
    <source>
        <dbReference type="ARBA" id="ARBA00023014"/>
    </source>
</evidence>
<dbReference type="GO" id="GO:0061799">
    <property type="term" value="F:cyclic pyranopterin monophosphate synthase activity"/>
    <property type="evidence" value="ECO:0007669"/>
    <property type="project" value="TreeGrafter"/>
</dbReference>
<evidence type="ECO:0000313" key="14">
    <source>
        <dbReference type="EMBL" id="ATA80993.1"/>
    </source>
</evidence>
<evidence type="ECO:0000256" key="10">
    <source>
        <dbReference type="ARBA" id="ARBA00023150"/>
    </source>
</evidence>
<gene>
    <name evidence="14" type="primary">moaA</name>
    <name evidence="14" type="ORF">CGC53_00780</name>
</gene>
<evidence type="ECO:0000256" key="6">
    <source>
        <dbReference type="ARBA" id="ARBA00022741"/>
    </source>
</evidence>
<reference evidence="15" key="1">
    <citation type="submission" date="2017-06" db="EMBL/GenBank/DDBJ databases">
        <title>Capnocytophaga spp. assemblies.</title>
        <authorList>
            <person name="Gulvik C.A."/>
        </authorList>
    </citation>
    <scope>NUCLEOTIDE SEQUENCE [LARGE SCALE GENOMIC DNA]</scope>
    <source>
        <strain evidence="15">H6253</strain>
    </source>
</reference>